<keyword evidence="2" id="KW-0509">mRNA transport</keyword>
<dbReference type="GO" id="GO:0005737">
    <property type="term" value="C:cytoplasm"/>
    <property type="evidence" value="ECO:0007669"/>
    <property type="project" value="TreeGrafter"/>
</dbReference>
<dbReference type="Pfam" id="PF00638">
    <property type="entry name" value="Ran_BP1"/>
    <property type="match status" value="1"/>
</dbReference>
<feature type="region of interest" description="Disordered" evidence="5">
    <location>
        <begin position="275"/>
        <end position="324"/>
    </location>
</feature>
<keyword evidence="4" id="KW-0539">Nucleus</keyword>
<dbReference type="GO" id="GO:0006913">
    <property type="term" value="P:nucleocytoplasmic transport"/>
    <property type="evidence" value="ECO:0007669"/>
    <property type="project" value="InterPro"/>
</dbReference>
<evidence type="ECO:0000256" key="5">
    <source>
        <dbReference type="SAM" id="MobiDB-lite"/>
    </source>
</evidence>
<organism evidence="7">
    <name type="scientific">Auxenochlorella protothecoides</name>
    <name type="common">Green microalga</name>
    <name type="synonym">Chlorella protothecoides</name>
    <dbReference type="NCBI Taxonomy" id="3075"/>
    <lineage>
        <taxon>Eukaryota</taxon>
        <taxon>Viridiplantae</taxon>
        <taxon>Chlorophyta</taxon>
        <taxon>core chlorophytes</taxon>
        <taxon>Trebouxiophyceae</taxon>
        <taxon>Chlorellales</taxon>
        <taxon>Chlorellaceae</taxon>
        <taxon>Auxenochlorella</taxon>
    </lineage>
</organism>
<feature type="region of interest" description="Disordered" evidence="5">
    <location>
        <begin position="52"/>
        <end position="137"/>
    </location>
</feature>
<dbReference type="InterPro" id="IPR045256">
    <property type="entry name" value="RanBP1_RanBD"/>
</dbReference>
<evidence type="ECO:0000256" key="4">
    <source>
        <dbReference type="ARBA" id="ARBA00023132"/>
    </source>
</evidence>
<keyword evidence="4" id="KW-0653">Protein transport</keyword>
<evidence type="ECO:0000256" key="2">
    <source>
        <dbReference type="ARBA" id="ARBA00022816"/>
    </source>
</evidence>
<evidence type="ECO:0000256" key="3">
    <source>
        <dbReference type="ARBA" id="ARBA00023010"/>
    </source>
</evidence>
<feature type="compositionally biased region" description="Acidic residues" evidence="5">
    <location>
        <begin position="124"/>
        <end position="137"/>
    </location>
</feature>
<dbReference type="GO" id="GO:0005096">
    <property type="term" value="F:GTPase activator activity"/>
    <property type="evidence" value="ECO:0007669"/>
    <property type="project" value="TreeGrafter"/>
</dbReference>
<dbReference type="GO" id="GO:0051028">
    <property type="term" value="P:mRNA transport"/>
    <property type="evidence" value="ECO:0007669"/>
    <property type="project" value="UniProtKB-KW"/>
</dbReference>
<dbReference type="SMART" id="SM00160">
    <property type="entry name" value="RanBD"/>
    <property type="match status" value="1"/>
</dbReference>
<dbReference type="PANTHER" id="PTHR23138:SF87">
    <property type="entry name" value="E3 SUMO-PROTEIN LIGASE RANBP2"/>
    <property type="match status" value="1"/>
</dbReference>
<dbReference type="InterPro" id="IPR045255">
    <property type="entry name" value="RanBP1-like"/>
</dbReference>
<comment type="subcellular location">
    <subcellularLocation>
        <location evidence="1">Nucleus</location>
        <location evidence="1">Nuclear pore complex</location>
    </subcellularLocation>
</comment>
<proteinExistence type="predicted"/>
<dbReference type="SUPFAM" id="SSF50729">
    <property type="entry name" value="PH domain-like"/>
    <property type="match status" value="1"/>
</dbReference>
<feature type="non-terminal residue" evidence="7">
    <location>
        <position position="1"/>
    </location>
</feature>
<dbReference type="InterPro" id="IPR011993">
    <property type="entry name" value="PH-like_dom_sf"/>
</dbReference>
<dbReference type="FunFam" id="2.30.29.30:FF:000312">
    <property type="entry name" value="Ran binding protein 1"/>
    <property type="match status" value="1"/>
</dbReference>
<feature type="compositionally biased region" description="Basic and acidic residues" evidence="5">
    <location>
        <begin position="294"/>
        <end position="312"/>
    </location>
</feature>
<sequence length="324" mass="34915">GGVILESSRNNALRARTFRERPQGSSGAVLPSHVKLSGAIHTHVRLVLPFFSSDRGCGDPLPPRGSSQSRTMSDAKPETSSTEALETQAPSPTPVFGSSSTFGTGTGFGGFTGVKAGEATTGDQEGDDGEEAGEEDCSAEFKPIVQLDEVEVSTGEEDETALFDAKSKLYRFDADANEWKERGIGQARVLQHKANQRIRFLFRQEKTLKVRSNHIIMPGTKVQEHTGSEKSMVWSCVDFASEEQRMELFCIRFASAERAQEFKAAYDKAAEDMGALLGDAPQAEEGAEEAEPSEADKLAAEVEKGVSVKDGEPTVEPPEEPAQG</sequence>
<evidence type="ECO:0000259" key="6">
    <source>
        <dbReference type="PROSITE" id="PS50196"/>
    </source>
</evidence>
<dbReference type="GO" id="GO:0015031">
    <property type="term" value="P:protein transport"/>
    <property type="evidence" value="ECO:0007669"/>
    <property type="project" value="UniProtKB-KW"/>
</dbReference>
<dbReference type="EMBL" id="GDKF01008491">
    <property type="protein sequence ID" value="JAT70131.1"/>
    <property type="molecule type" value="Transcribed_RNA"/>
</dbReference>
<evidence type="ECO:0000313" key="7">
    <source>
        <dbReference type="EMBL" id="JAT70131.1"/>
    </source>
</evidence>
<feature type="domain" description="RanBD1" evidence="6">
    <location>
        <begin position="140"/>
        <end position="275"/>
    </location>
</feature>
<dbReference type="InterPro" id="IPR000156">
    <property type="entry name" value="Ran_bind_dom"/>
</dbReference>
<dbReference type="CDD" id="cd13179">
    <property type="entry name" value="RanBD_RanBP1"/>
    <property type="match status" value="1"/>
</dbReference>
<accession>A0A1D1ZTH1</accession>
<keyword evidence="2" id="KW-0813">Transport</keyword>
<feature type="compositionally biased region" description="Polar residues" evidence="5">
    <location>
        <begin position="65"/>
        <end position="90"/>
    </location>
</feature>
<keyword evidence="3" id="KW-0811">Translocation</keyword>
<keyword evidence="4" id="KW-0906">Nuclear pore complex</keyword>
<dbReference type="GO" id="GO:0005643">
    <property type="term" value="C:nuclear pore"/>
    <property type="evidence" value="ECO:0007669"/>
    <property type="project" value="UniProtKB-SubCell"/>
</dbReference>
<evidence type="ECO:0000256" key="1">
    <source>
        <dbReference type="ARBA" id="ARBA00004567"/>
    </source>
</evidence>
<protein>
    <recommendedName>
        <fullName evidence="6">RanBD1 domain-containing protein</fullName>
    </recommendedName>
</protein>
<name>A0A1D1ZTH1_AUXPR</name>
<reference evidence="7" key="1">
    <citation type="submission" date="2015-08" db="EMBL/GenBank/DDBJ databases">
        <authorList>
            <person name="Babu N.S."/>
            <person name="Beckwith C.J."/>
            <person name="Beseler K.G."/>
            <person name="Brison A."/>
            <person name="Carone J.V."/>
            <person name="Caskin T.P."/>
            <person name="Diamond M."/>
            <person name="Durham M.E."/>
            <person name="Foxe J.M."/>
            <person name="Go M."/>
            <person name="Henderson B.A."/>
            <person name="Jones I.B."/>
            <person name="McGettigan J.A."/>
            <person name="Micheletti S.J."/>
            <person name="Nasrallah M.E."/>
            <person name="Ortiz D."/>
            <person name="Piller C.R."/>
            <person name="Privatt S.R."/>
            <person name="Schneider S.L."/>
            <person name="Sharp S."/>
            <person name="Smith T.C."/>
            <person name="Stanton J.D."/>
            <person name="Ullery H.E."/>
            <person name="Wilson R.J."/>
            <person name="Serrano M.G."/>
            <person name="Buck G."/>
            <person name="Lee V."/>
            <person name="Wang Y."/>
            <person name="Carvalho R."/>
            <person name="Voegtly L."/>
            <person name="Shi R."/>
            <person name="Duckworth R."/>
            <person name="Johnson A."/>
            <person name="Loviza R."/>
            <person name="Walstead R."/>
            <person name="Shah Z."/>
            <person name="Kiflezghi M."/>
            <person name="Wade K."/>
            <person name="Ball S.L."/>
            <person name="Bradley K.W."/>
            <person name="Asai D.J."/>
            <person name="Bowman C.A."/>
            <person name="Russell D.A."/>
            <person name="Pope W.H."/>
            <person name="Jacobs-Sera D."/>
            <person name="Hendrix R.W."/>
            <person name="Hatfull G.F."/>
        </authorList>
    </citation>
    <scope>NUCLEOTIDE SEQUENCE</scope>
</reference>
<dbReference type="Gene3D" id="2.30.29.30">
    <property type="entry name" value="Pleckstrin-homology domain (PH domain)/Phosphotyrosine-binding domain (PTB)"/>
    <property type="match status" value="1"/>
</dbReference>
<dbReference type="PROSITE" id="PS50196">
    <property type="entry name" value="RANBD1"/>
    <property type="match status" value="1"/>
</dbReference>
<dbReference type="PANTHER" id="PTHR23138">
    <property type="entry name" value="RAN BINDING PROTEIN"/>
    <property type="match status" value="1"/>
</dbReference>
<gene>
    <name evidence="7" type="ORF">g.4419</name>
</gene>
<dbReference type="AlphaFoldDB" id="A0A1D1ZTH1"/>